<dbReference type="EMBL" id="AGNL01045518">
    <property type="protein sequence ID" value="EJK48703.1"/>
    <property type="molecule type" value="Genomic_DNA"/>
</dbReference>
<dbReference type="Proteomes" id="UP000266841">
    <property type="component" value="Unassembled WGS sequence"/>
</dbReference>
<evidence type="ECO:0000313" key="1">
    <source>
        <dbReference type="EMBL" id="EJK48703.1"/>
    </source>
</evidence>
<protein>
    <recommendedName>
        <fullName evidence="3">Methyltransferase small domain-containing protein</fullName>
    </recommendedName>
</protein>
<comment type="caution">
    <text evidence="1">The sequence shown here is derived from an EMBL/GenBank/DDBJ whole genome shotgun (WGS) entry which is preliminary data.</text>
</comment>
<keyword evidence="2" id="KW-1185">Reference proteome</keyword>
<name>K0R602_THAOC</name>
<reference evidence="1 2" key="1">
    <citation type="journal article" date="2012" name="Genome Biol.">
        <title>Genome and low-iron response of an oceanic diatom adapted to chronic iron limitation.</title>
        <authorList>
            <person name="Lommer M."/>
            <person name="Specht M."/>
            <person name="Roy A.S."/>
            <person name="Kraemer L."/>
            <person name="Andreson R."/>
            <person name="Gutowska M.A."/>
            <person name="Wolf J."/>
            <person name="Bergner S.V."/>
            <person name="Schilhabel M.B."/>
            <person name="Klostermeier U.C."/>
            <person name="Beiko R.G."/>
            <person name="Rosenstiel P."/>
            <person name="Hippler M."/>
            <person name="Laroche J."/>
        </authorList>
    </citation>
    <scope>NUCLEOTIDE SEQUENCE [LARGE SCALE GENOMIC DNA]</scope>
    <source>
        <strain evidence="1 2">CCMP1005</strain>
    </source>
</reference>
<dbReference type="Pfam" id="PF10294">
    <property type="entry name" value="Methyltransf_16"/>
    <property type="match status" value="1"/>
</dbReference>
<sequence length="177" mass="19018">MAGATTMKGKEGYVDLFGGSDPRQSFDFNVKGDGGASKTIRLKGFKLDSNETAQSTGVTMWKATPRLVDFLQSSPELCKGRSVLDLGAGLGLVGITAQLQGAESVVMTDGDSQTLAQMRLNVKENCSADECKSISCRQLLWGSPQMDMFEKQCGRFATILGADVIYTLESILVCTRI</sequence>
<gene>
    <name evidence="1" type="ORF">THAOC_32478</name>
</gene>
<proteinExistence type="predicted"/>
<dbReference type="Gene3D" id="3.40.50.150">
    <property type="entry name" value="Vaccinia Virus protein VP39"/>
    <property type="match status" value="1"/>
</dbReference>
<dbReference type="PANTHER" id="PTHR14614">
    <property type="entry name" value="HEPATOCELLULAR CARCINOMA-ASSOCIATED ANTIGEN"/>
    <property type="match status" value="1"/>
</dbReference>
<evidence type="ECO:0000313" key="2">
    <source>
        <dbReference type="Proteomes" id="UP000266841"/>
    </source>
</evidence>
<dbReference type="eggNOG" id="KOG2497">
    <property type="taxonomic scope" value="Eukaryota"/>
</dbReference>
<dbReference type="InterPro" id="IPR029063">
    <property type="entry name" value="SAM-dependent_MTases_sf"/>
</dbReference>
<dbReference type="OMA" id="EWGCEED"/>
<dbReference type="PANTHER" id="PTHR14614:SF132">
    <property type="entry name" value="PROTEIN-LYSINE METHYLTRANSFERASE C42C1.13"/>
    <property type="match status" value="1"/>
</dbReference>
<dbReference type="InterPro" id="IPR019410">
    <property type="entry name" value="Methyltransf_16"/>
</dbReference>
<dbReference type="AlphaFoldDB" id="K0R602"/>
<dbReference type="SUPFAM" id="SSF53335">
    <property type="entry name" value="S-adenosyl-L-methionine-dependent methyltransferases"/>
    <property type="match status" value="1"/>
</dbReference>
<evidence type="ECO:0008006" key="3">
    <source>
        <dbReference type="Google" id="ProtNLM"/>
    </source>
</evidence>
<dbReference type="OrthoDB" id="46564at2759"/>
<accession>K0R602</accession>
<organism evidence="1 2">
    <name type="scientific">Thalassiosira oceanica</name>
    <name type="common">Marine diatom</name>
    <dbReference type="NCBI Taxonomy" id="159749"/>
    <lineage>
        <taxon>Eukaryota</taxon>
        <taxon>Sar</taxon>
        <taxon>Stramenopiles</taxon>
        <taxon>Ochrophyta</taxon>
        <taxon>Bacillariophyta</taxon>
        <taxon>Coscinodiscophyceae</taxon>
        <taxon>Thalassiosirophycidae</taxon>
        <taxon>Thalassiosirales</taxon>
        <taxon>Thalassiosiraceae</taxon>
        <taxon>Thalassiosira</taxon>
    </lineage>
</organism>